<dbReference type="Gene3D" id="1.10.260.40">
    <property type="entry name" value="lambda repressor-like DNA-binding domains"/>
    <property type="match status" value="1"/>
</dbReference>
<evidence type="ECO:0000259" key="2">
    <source>
        <dbReference type="PROSITE" id="PS50943"/>
    </source>
</evidence>
<dbReference type="EMBL" id="FSRU01000001">
    <property type="protein sequence ID" value="SIN90506.1"/>
    <property type="molecule type" value="Genomic_DNA"/>
</dbReference>
<keyword evidence="4" id="KW-1185">Reference proteome</keyword>
<dbReference type="SUPFAM" id="SSF47413">
    <property type="entry name" value="lambda repressor-like DNA-binding domains"/>
    <property type="match status" value="1"/>
</dbReference>
<evidence type="ECO:0000256" key="1">
    <source>
        <dbReference type="SAM" id="MobiDB-lite"/>
    </source>
</evidence>
<dbReference type="InterPro" id="IPR001387">
    <property type="entry name" value="Cro/C1-type_HTH"/>
</dbReference>
<dbReference type="Pfam" id="PF01381">
    <property type="entry name" value="HTH_3"/>
    <property type="match status" value="1"/>
</dbReference>
<dbReference type="InterPro" id="IPR010982">
    <property type="entry name" value="Lambda_DNA-bd_dom_sf"/>
</dbReference>
<feature type="domain" description="HTH cro/C1-type" evidence="2">
    <location>
        <begin position="25"/>
        <end position="79"/>
    </location>
</feature>
<sequence length="178" mass="19344">MCLNTDRRPTVDYPIKTLNQLRPILQGFRKAAGLTQAMMASRLGVTQQTYAQLEANPAAVSVERLFRVLRALDVDLTLAYTAARPQKGGVPRKTAPPPPASMSVAARKNKGAKAKTLPAAHAKRVTPGKTKSPQETSLRASSAPKRAETTRKSSNNNEPTVRRSARTTGGSNKKRENW</sequence>
<dbReference type="CDD" id="cd00093">
    <property type="entry name" value="HTH_XRE"/>
    <property type="match status" value="1"/>
</dbReference>
<dbReference type="Proteomes" id="UP000185151">
    <property type="component" value="Unassembled WGS sequence"/>
</dbReference>
<evidence type="ECO:0000313" key="3">
    <source>
        <dbReference type="EMBL" id="SIN90506.1"/>
    </source>
</evidence>
<feature type="compositionally biased region" description="Polar residues" evidence="1">
    <location>
        <begin position="129"/>
        <end position="140"/>
    </location>
</feature>
<protein>
    <submittedName>
        <fullName evidence="3">HTH-type transcriptional regulator / antitoxin HipB</fullName>
    </submittedName>
</protein>
<evidence type="ECO:0000313" key="4">
    <source>
        <dbReference type="Proteomes" id="UP000185151"/>
    </source>
</evidence>
<proteinExistence type="predicted"/>
<name>A0A1N6F5M9_9BURK</name>
<gene>
    <name evidence="3" type="ORF">SAMN05444165_0006</name>
</gene>
<feature type="region of interest" description="Disordered" evidence="1">
    <location>
        <begin position="83"/>
        <end position="178"/>
    </location>
</feature>
<dbReference type="PROSITE" id="PS50943">
    <property type="entry name" value="HTH_CROC1"/>
    <property type="match status" value="1"/>
</dbReference>
<dbReference type="SMART" id="SM00530">
    <property type="entry name" value="HTH_XRE"/>
    <property type="match status" value="1"/>
</dbReference>
<dbReference type="GO" id="GO:0003677">
    <property type="term" value="F:DNA binding"/>
    <property type="evidence" value="ECO:0007669"/>
    <property type="project" value="InterPro"/>
</dbReference>
<organism evidence="3 4">
    <name type="scientific">Paraburkholderia phenazinium</name>
    <dbReference type="NCBI Taxonomy" id="60549"/>
    <lineage>
        <taxon>Bacteria</taxon>
        <taxon>Pseudomonadati</taxon>
        <taxon>Pseudomonadota</taxon>
        <taxon>Betaproteobacteria</taxon>
        <taxon>Burkholderiales</taxon>
        <taxon>Burkholderiaceae</taxon>
        <taxon>Paraburkholderia</taxon>
    </lineage>
</organism>
<accession>A0A1N6F5M9</accession>
<dbReference type="AlphaFoldDB" id="A0A1N6F5M9"/>
<reference evidence="3 4" key="1">
    <citation type="submission" date="2016-11" db="EMBL/GenBank/DDBJ databases">
        <authorList>
            <person name="Jaros S."/>
            <person name="Januszkiewicz K."/>
            <person name="Wedrychowicz H."/>
        </authorList>
    </citation>
    <scope>NUCLEOTIDE SEQUENCE [LARGE SCALE GENOMIC DNA]</scope>
    <source>
        <strain evidence="3 4">GAS95</strain>
    </source>
</reference>